<dbReference type="InterPro" id="IPR050416">
    <property type="entry name" value="FAD-linked_Oxidoreductase"/>
</dbReference>
<dbReference type="PANTHER" id="PTHR42973:SF13">
    <property type="entry name" value="FAD-BINDING PCMH-TYPE DOMAIN-CONTAINING PROTEIN"/>
    <property type="match status" value="1"/>
</dbReference>
<comment type="similarity">
    <text evidence="1">Belongs to the oxygen-dependent FAD-linked oxidoreductase family.</text>
</comment>
<sequence length="63" mass="6799">MVTAYELVKPNGKIVTVTAASDPDLFFALKGGGNNFGIVTEFTLKTFALSTELRITLIKNYTG</sequence>
<reference evidence="5" key="1">
    <citation type="submission" date="2023-03" db="EMBL/GenBank/DDBJ databases">
        <title>Massive genome expansion in bonnet fungi (Mycena s.s.) driven by repeated elements and novel gene families across ecological guilds.</title>
        <authorList>
            <consortium name="Lawrence Berkeley National Laboratory"/>
            <person name="Harder C.B."/>
            <person name="Miyauchi S."/>
            <person name="Viragh M."/>
            <person name="Kuo A."/>
            <person name="Thoen E."/>
            <person name="Andreopoulos B."/>
            <person name="Lu D."/>
            <person name="Skrede I."/>
            <person name="Drula E."/>
            <person name="Henrissat B."/>
            <person name="Morin E."/>
            <person name="Kohler A."/>
            <person name="Barry K."/>
            <person name="LaButti K."/>
            <person name="Morin E."/>
            <person name="Salamov A."/>
            <person name="Lipzen A."/>
            <person name="Mereny Z."/>
            <person name="Hegedus B."/>
            <person name="Baldrian P."/>
            <person name="Stursova M."/>
            <person name="Weitz H."/>
            <person name="Taylor A."/>
            <person name="Grigoriev I.V."/>
            <person name="Nagy L.G."/>
            <person name="Martin F."/>
            <person name="Kauserud H."/>
        </authorList>
    </citation>
    <scope>NUCLEOTIDE SEQUENCE</scope>
    <source>
        <strain evidence="5">CBHHK200</strain>
    </source>
</reference>
<evidence type="ECO:0000256" key="4">
    <source>
        <dbReference type="ARBA" id="ARBA00023002"/>
    </source>
</evidence>
<keyword evidence="3" id="KW-0274">FAD</keyword>
<name>A0AAD6TI82_9AGAR</name>
<proteinExistence type="inferred from homology"/>
<keyword evidence="2" id="KW-0285">Flavoprotein</keyword>
<accession>A0AAD6TI82</accession>
<evidence type="ECO:0000256" key="3">
    <source>
        <dbReference type="ARBA" id="ARBA00022827"/>
    </source>
</evidence>
<evidence type="ECO:0000256" key="1">
    <source>
        <dbReference type="ARBA" id="ARBA00005466"/>
    </source>
</evidence>
<keyword evidence="4" id="KW-0560">Oxidoreductase</keyword>
<dbReference type="Proteomes" id="UP001218188">
    <property type="component" value="Unassembled WGS sequence"/>
</dbReference>
<organism evidence="5 6">
    <name type="scientific">Mycena alexandri</name>
    <dbReference type="NCBI Taxonomy" id="1745969"/>
    <lineage>
        <taxon>Eukaryota</taxon>
        <taxon>Fungi</taxon>
        <taxon>Dikarya</taxon>
        <taxon>Basidiomycota</taxon>
        <taxon>Agaricomycotina</taxon>
        <taxon>Agaricomycetes</taxon>
        <taxon>Agaricomycetidae</taxon>
        <taxon>Agaricales</taxon>
        <taxon>Marasmiineae</taxon>
        <taxon>Mycenaceae</taxon>
        <taxon>Mycena</taxon>
    </lineage>
</organism>
<evidence type="ECO:0000256" key="2">
    <source>
        <dbReference type="ARBA" id="ARBA00022630"/>
    </source>
</evidence>
<protein>
    <submittedName>
        <fullName evidence="5">Uncharacterized protein</fullName>
    </submittedName>
</protein>
<dbReference type="EMBL" id="JARJCM010000003">
    <property type="protein sequence ID" value="KAJ7046172.1"/>
    <property type="molecule type" value="Genomic_DNA"/>
</dbReference>
<dbReference type="AlphaFoldDB" id="A0AAD6TI82"/>
<evidence type="ECO:0000313" key="5">
    <source>
        <dbReference type="EMBL" id="KAJ7046172.1"/>
    </source>
</evidence>
<keyword evidence="6" id="KW-1185">Reference proteome</keyword>
<dbReference type="GO" id="GO:0016491">
    <property type="term" value="F:oxidoreductase activity"/>
    <property type="evidence" value="ECO:0007669"/>
    <property type="project" value="UniProtKB-KW"/>
</dbReference>
<dbReference type="InterPro" id="IPR016169">
    <property type="entry name" value="FAD-bd_PCMH_sub2"/>
</dbReference>
<dbReference type="Gene3D" id="3.30.465.10">
    <property type="match status" value="1"/>
</dbReference>
<dbReference type="PANTHER" id="PTHR42973">
    <property type="entry name" value="BINDING OXIDOREDUCTASE, PUTATIVE (AFU_ORTHOLOGUE AFUA_1G17690)-RELATED"/>
    <property type="match status" value="1"/>
</dbReference>
<dbReference type="InterPro" id="IPR036318">
    <property type="entry name" value="FAD-bd_PCMH-like_sf"/>
</dbReference>
<evidence type="ECO:0000313" key="6">
    <source>
        <dbReference type="Proteomes" id="UP001218188"/>
    </source>
</evidence>
<dbReference type="SUPFAM" id="SSF56176">
    <property type="entry name" value="FAD-binding/transporter-associated domain-like"/>
    <property type="match status" value="1"/>
</dbReference>
<dbReference type="GO" id="GO:0050660">
    <property type="term" value="F:flavin adenine dinucleotide binding"/>
    <property type="evidence" value="ECO:0007669"/>
    <property type="project" value="InterPro"/>
</dbReference>
<comment type="caution">
    <text evidence="5">The sequence shown here is derived from an EMBL/GenBank/DDBJ whole genome shotgun (WGS) entry which is preliminary data.</text>
</comment>
<gene>
    <name evidence="5" type="ORF">C8F04DRAFT_1322856</name>
</gene>